<organism evidence="2">
    <name type="scientific">marine sediment metagenome</name>
    <dbReference type="NCBI Taxonomy" id="412755"/>
    <lineage>
        <taxon>unclassified sequences</taxon>
        <taxon>metagenomes</taxon>
        <taxon>ecological metagenomes</taxon>
    </lineage>
</organism>
<feature type="transmembrane region" description="Helical" evidence="1">
    <location>
        <begin position="179"/>
        <end position="198"/>
    </location>
</feature>
<keyword evidence="1" id="KW-0812">Transmembrane</keyword>
<dbReference type="PANTHER" id="PTHR31303">
    <property type="entry name" value="CTP-DEPENDENT DIACYLGLYCEROL KINASE 1"/>
    <property type="match status" value="1"/>
</dbReference>
<evidence type="ECO:0000256" key="1">
    <source>
        <dbReference type="SAM" id="Phobius"/>
    </source>
</evidence>
<evidence type="ECO:0000313" key="2">
    <source>
        <dbReference type="EMBL" id="KKL82086.1"/>
    </source>
</evidence>
<dbReference type="GO" id="GO:0004143">
    <property type="term" value="F:ATP-dependent diacylglycerol kinase activity"/>
    <property type="evidence" value="ECO:0007669"/>
    <property type="project" value="InterPro"/>
</dbReference>
<protein>
    <recommendedName>
        <fullName evidence="3">Phosphatidate cytidylyltransferase</fullName>
    </recommendedName>
</protein>
<accession>A0A0F9FUW2</accession>
<gene>
    <name evidence="2" type="ORF">LCGC14_1988300</name>
</gene>
<dbReference type="EMBL" id="LAZR01022370">
    <property type="protein sequence ID" value="KKL82086.1"/>
    <property type="molecule type" value="Genomic_DNA"/>
</dbReference>
<feature type="transmembrane region" description="Helical" evidence="1">
    <location>
        <begin position="38"/>
        <end position="61"/>
    </location>
</feature>
<dbReference type="AlphaFoldDB" id="A0A0F9FUW2"/>
<feature type="transmembrane region" description="Helical" evidence="1">
    <location>
        <begin position="288"/>
        <end position="309"/>
    </location>
</feature>
<reference evidence="2" key="1">
    <citation type="journal article" date="2015" name="Nature">
        <title>Complex archaea that bridge the gap between prokaryotes and eukaryotes.</title>
        <authorList>
            <person name="Spang A."/>
            <person name="Saw J.H."/>
            <person name="Jorgensen S.L."/>
            <person name="Zaremba-Niedzwiedzka K."/>
            <person name="Martijn J."/>
            <person name="Lind A.E."/>
            <person name="van Eijk R."/>
            <person name="Schleper C."/>
            <person name="Guy L."/>
            <person name="Ettema T.J."/>
        </authorList>
    </citation>
    <scope>NUCLEOTIDE SEQUENCE</scope>
</reference>
<keyword evidence="1" id="KW-1133">Transmembrane helix</keyword>
<feature type="transmembrane region" description="Helical" evidence="1">
    <location>
        <begin position="67"/>
        <end position="91"/>
    </location>
</feature>
<feature type="transmembrane region" description="Helical" evidence="1">
    <location>
        <begin position="6"/>
        <end position="26"/>
    </location>
</feature>
<comment type="caution">
    <text evidence="2">The sequence shown here is derived from an EMBL/GenBank/DDBJ whole genome shotgun (WGS) entry which is preliminary data.</text>
</comment>
<feature type="transmembrane region" description="Helical" evidence="1">
    <location>
        <begin position="139"/>
        <end position="159"/>
    </location>
</feature>
<dbReference type="InterPro" id="IPR037997">
    <property type="entry name" value="Dgk1-like"/>
</dbReference>
<proteinExistence type="predicted"/>
<feature type="transmembrane region" description="Helical" evidence="1">
    <location>
        <begin position="342"/>
        <end position="359"/>
    </location>
</feature>
<dbReference type="PANTHER" id="PTHR31303:SF1">
    <property type="entry name" value="CTP-DEPENDENT DIACYLGLYCEROL KINASE 1"/>
    <property type="match status" value="1"/>
</dbReference>
<feature type="transmembrane region" description="Helical" evidence="1">
    <location>
        <begin position="315"/>
        <end position="335"/>
    </location>
</feature>
<sequence length="360" mass="41555">MVYYIITLPVTIIFLVCGVGFLFYAIKLREKFPKEHNFYNSFLAFILWILAGLVYPLFFWIDNSNIIFFLQLSMFFICLFTPSLIFLILFYQYLFVVKKNPEIKTTRNIDNFLINLDKKKNRINDSRSYDLKTDLHRKALHLFGAGMIIILWIFAVYIWEDLWKANEIWGISGKYFARFLVLTAGYSSILIFGALDFVRLSFIFENRSIYHLIPDKVLNLLCRSMKRKEKFDFIKPVILLLSFVPIFFFPFGVFAAAALIATIGDGAASVFGLRFGKIHIPKTSDKTLIGYIGGFLTSFGISILIFSLFEFNLGIYKILVIAFSGAIIFLIIDLLNLKIDDNILNPILCAVVMGILYFLL</sequence>
<name>A0A0F9FUW2_9ZZZZ</name>
<keyword evidence="1" id="KW-0472">Membrane</keyword>
<feature type="transmembrane region" description="Helical" evidence="1">
    <location>
        <begin position="233"/>
        <end position="251"/>
    </location>
</feature>
<evidence type="ECO:0008006" key="3">
    <source>
        <dbReference type="Google" id="ProtNLM"/>
    </source>
</evidence>
<feature type="transmembrane region" description="Helical" evidence="1">
    <location>
        <begin position="257"/>
        <end position="276"/>
    </location>
</feature>